<dbReference type="OrthoDB" id="2017893at2759"/>
<keyword evidence="6" id="KW-0904">Protein phosphatase</keyword>
<dbReference type="SUPFAM" id="SSF52799">
    <property type="entry name" value="(Phosphotyrosine protein) phosphatases II"/>
    <property type="match status" value="1"/>
</dbReference>
<keyword evidence="5" id="KW-0378">Hydrolase</keyword>
<protein>
    <submittedName>
        <fullName evidence="14">Dual specificity protein phosphatase 12</fullName>
    </submittedName>
    <submittedName>
        <fullName evidence="16">Dual specificity protein phosphatase MPK-4-like</fullName>
    </submittedName>
</protein>
<dbReference type="SMART" id="SM00195">
    <property type="entry name" value="DSPc"/>
    <property type="match status" value="1"/>
</dbReference>
<evidence type="ECO:0000256" key="9">
    <source>
        <dbReference type="ARBA" id="ARBA00048336"/>
    </source>
</evidence>
<dbReference type="PANTHER" id="PTHR45848:SF4">
    <property type="entry name" value="DUAL SPECIFICITY PROTEIN PHOSPHATASE 12"/>
    <property type="match status" value="1"/>
</dbReference>
<dbReference type="PIRSF" id="PIRSF000941">
    <property type="entry name" value="DUSP12"/>
    <property type="match status" value="1"/>
</dbReference>
<evidence type="ECO:0000313" key="14">
    <source>
        <dbReference type="EMBL" id="MBY84774.1"/>
    </source>
</evidence>
<comment type="similarity">
    <text evidence="3">Belongs to the protein-tyrosine phosphatase family. Non-receptor class dual specificity subfamily.</text>
</comment>
<feature type="active site" description="Phosphocysteine intermediate" evidence="11">
    <location>
        <position position="102"/>
    </location>
</feature>
<comment type="catalytic activity">
    <reaction evidence="9">
        <text>O-phospho-L-threonyl-[protein] + H2O = L-threonyl-[protein] + phosphate</text>
        <dbReference type="Rhea" id="RHEA:47004"/>
        <dbReference type="Rhea" id="RHEA-COMP:11060"/>
        <dbReference type="Rhea" id="RHEA-COMP:11605"/>
        <dbReference type="ChEBI" id="CHEBI:15377"/>
        <dbReference type="ChEBI" id="CHEBI:30013"/>
        <dbReference type="ChEBI" id="CHEBI:43474"/>
        <dbReference type="ChEBI" id="CHEBI:61977"/>
        <dbReference type="EC" id="3.1.3.16"/>
    </reaction>
</comment>
<sequence length="321" mass="36650">MSNLCRDDFDSGPKHIYYIEEGLWLGNLTAAIDLSFLRSNRINNIVTVDSCPLPEIILDLRDIHIKFIQVTDMAGEDILSHFDSAYEFIKNAQEKSSVLVHCYFGISRSASIITAYLMKKYRINFDDAFERVKNKNAAALPNIGFQAQLCLYEILGWKIDKDNMQYKLFRLKIAARKVKKVKILPQDCIDVIKGDPSLISARPDPKVYRCRKCRRIVALQSNVLPHIINEKLSWKDSKWSSNYSDFQLCSETIFVEPMSWMSVNHSENGKINCPKCCSKLGSYSWTMGCQCQCGAKVSPAFYFVPSKIDYSGFLQNVQATV</sequence>
<name>A0A2S2R492_9HEMI</name>
<dbReference type="GO" id="GO:0004722">
    <property type="term" value="F:protein serine/threonine phosphatase activity"/>
    <property type="evidence" value="ECO:0007669"/>
    <property type="project" value="UniProtKB-EC"/>
</dbReference>
<comment type="catalytic activity">
    <reaction evidence="8">
        <text>O-phospho-L-seryl-[protein] + H2O = L-seryl-[protein] + phosphate</text>
        <dbReference type="Rhea" id="RHEA:20629"/>
        <dbReference type="Rhea" id="RHEA-COMP:9863"/>
        <dbReference type="Rhea" id="RHEA-COMP:11604"/>
        <dbReference type="ChEBI" id="CHEBI:15377"/>
        <dbReference type="ChEBI" id="CHEBI:29999"/>
        <dbReference type="ChEBI" id="CHEBI:43474"/>
        <dbReference type="ChEBI" id="CHEBI:83421"/>
        <dbReference type="EC" id="3.1.3.16"/>
    </reaction>
</comment>
<comment type="subcellular location">
    <subcellularLocation>
        <location evidence="2">Cytoplasm</location>
    </subcellularLocation>
    <subcellularLocation>
        <location evidence="1">Nucleus</location>
    </subcellularLocation>
</comment>
<dbReference type="InterPro" id="IPR000387">
    <property type="entry name" value="Tyr_Pase_dom"/>
</dbReference>
<evidence type="ECO:0000256" key="1">
    <source>
        <dbReference type="ARBA" id="ARBA00004123"/>
    </source>
</evidence>
<evidence type="ECO:0000256" key="8">
    <source>
        <dbReference type="ARBA" id="ARBA00047761"/>
    </source>
</evidence>
<dbReference type="PROSITE" id="PS00383">
    <property type="entry name" value="TYR_PHOSPHATASE_1"/>
    <property type="match status" value="1"/>
</dbReference>
<evidence type="ECO:0000313" key="16">
    <source>
        <dbReference type="RefSeq" id="XP_025405992.1"/>
    </source>
</evidence>
<dbReference type="Pfam" id="PF00782">
    <property type="entry name" value="DSPc"/>
    <property type="match status" value="1"/>
</dbReference>
<feature type="domain" description="Tyrosine-protein phosphatase" evidence="12">
    <location>
        <begin position="12"/>
        <end position="158"/>
    </location>
</feature>
<evidence type="ECO:0000259" key="12">
    <source>
        <dbReference type="PROSITE" id="PS50054"/>
    </source>
</evidence>
<dbReference type="FunFam" id="3.90.190.10:FF:000056">
    <property type="entry name" value="Dual specificity phosphatase 12"/>
    <property type="match status" value="1"/>
</dbReference>
<proteinExistence type="inferred from homology"/>
<evidence type="ECO:0000256" key="2">
    <source>
        <dbReference type="ARBA" id="ARBA00004496"/>
    </source>
</evidence>
<dbReference type="GO" id="GO:0005634">
    <property type="term" value="C:nucleus"/>
    <property type="evidence" value="ECO:0007669"/>
    <property type="project" value="UniProtKB-SubCell"/>
</dbReference>
<dbReference type="PANTHER" id="PTHR45848">
    <property type="entry name" value="DUAL SPECIFICITY PROTEIN PHOSPHATASE 12 FAMILY MEMBER"/>
    <property type="match status" value="1"/>
</dbReference>
<dbReference type="GO" id="GO:0005737">
    <property type="term" value="C:cytoplasm"/>
    <property type="evidence" value="ECO:0007669"/>
    <property type="project" value="UniProtKB-SubCell"/>
</dbReference>
<dbReference type="Proteomes" id="UP000694846">
    <property type="component" value="Unplaced"/>
</dbReference>
<evidence type="ECO:0000256" key="11">
    <source>
        <dbReference type="PIRSR" id="PIRSR000941-50"/>
    </source>
</evidence>
<evidence type="ECO:0000256" key="7">
    <source>
        <dbReference type="ARBA" id="ARBA00023242"/>
    </source>
</evidence>
<evidence type="ECO:0000259" key="13">
    <source>
        <dbReference type="PROSITE" id="PS50056"/>
    </source>
</evidence>
<keyword evidence="7" id="KW-0539">Nucleus</keyword>
<dbReference type="AlphaFoldDB" id="A0A2S2R492"/>
<keyword evidence="4" id="KW-0963">Cytoplasm</keyword>
<dbReference type="InterPro" id="IPR029021">
    <property type="entry name" value="Prot-tyrosine_phosphatase-like"/>
</dbReference>
<dbReference type="PROSITE" id="PS50054">
    <property type="entry name" value="TYR_PHOSPHATASE_DUAL"/>
    <property type="match status" value="1"/>
</dbReference>
<dbReference type="CDD" id="cd14498">
    <property type="entry name" value="DSP"/>
    <property type="match status" value="1"/>
</dbReference>
<reference evidence="14" key="1">
    <citation type="submission" date="2018-04" db="EMBL/GenBank/DDBJ databases">
        <title>Transcriptome assembly of Sipha flava.</title>
        <authorList>
            <person name="Scully E.D."/>
            <person name="Geib S.M."/>
            <person name="Palmer N.A."/>
            <person name="Koch K."/>
            <person name="Bradshaw J."/>
            <person name="Heng-Moss T."/>
            <person name="Sarath G."/>
        </authorList>
    </citation>
    <scope>NUCLEOTIDE SEQUENCE</scope>
</reference>
<organism evidence="14">
    <name type="scientific">Sipha flava</name>
    <name type="common">yellow sugarcane aphid</name>
    <dbReference type="NCBI Taxonomy" id="143950"/>
    <lineage>
        <taxon>Eukaryota</taxon>
        <taxon>Metazoa</taxon>
        <taxon>Ecdysozoa</taxon>
        <taxon>Arthropoda</taxon>
        <taxon>Hexapoda</taxon>
        <taxon>Insecta</taxon>
        <taxon>Pterygota</taxon>
        <taxon>Neoptera</taxon>
        <taxon>Paraneoptera</taxon>
        <taxon>Hemiptera</taxon>
        <taxon>Sternorrhyncha</taxon>
        <taxon>Aphidomorpha</taxon>
        <taxon>Aphidoidea</taxon>
        <taxon>Aphididae</taxon>
        <taxon>Sipha</taxon>
    </lineage>
</organism>
<dbReference type="Gene3D" id="3.90.190.10">
    <property type="entry name" value="Protein tyrosine phosphatase superfamily"/>
    <property type="match status" value="1"/>
</dbReference>
<evidence type="ECO:0000256" key="3">
    <source>
        <dbReference type="ARBA" id="ARBA00008601"/>
    </source>
</evidence>
<evidence type="ECO:0000256" key="4">
    <source>
        <dbReference type="ARBA" id="ARBA00022490"/>
    </source>
</evidence>
<reference evidence="16" key="2">
    <citation type="submission" date="2025-04" db="UniProtKB">
        <authorList>
            <consortium name="RefSeq"/>
        </authorList>
    </citation>
    <scope>IDENTIFICATION</scope>
    <source>
        <tissue evidence="16">Whole body</tissue>
    </source>
</reference>
<dbReference type="InterPro" id="IPR020422">
    <property type="entry name" value="TYR_PHOSPHATASE_DUAL_dom"/>
</dbReference>
<dbReference type="GO" id="GO:0004725">
    <property type="term" value="F:protein tyrosine phosphatase activity"/>
    <property type="evidence" value="ECO:0007669"/>
    <property type="project" value="UniProtKB-EC"/>
</dbReference>
<evidence type="ECO:0000313" key="15">
    <source>
        <dbReference type="Proteomes" id="UP000694846"/>
    </source>
</evidence>
<evidence type="ECO:0000256" key="6">
    <source>
        <dbReference type="ARBA" id="ARBA00022912"/>
    </source>
</evidence>
<feature type="domain" description="Tyrosine specific protein phosphatases" evidence="13">
    <location>
        <begin position="76"/>
        <end position="140"/>
    </location>
</feature>
<dbReference type="InterPro" id="IPR000340">
    <property type="entry name" value="Dual-sp_phosphatase_cat-dom"/>
</dbReference>
<comment type="catalytic activity">
    <reaction evidence="10">
        <text>O-phospho-L-tyrosyl-[protein] + H2O = L-tyrosyl-[protein] + phosphate</text>
        <dbReference type="Rhea" id="RHEA:10684"/>
        <dbReference type="Rhea" id="RHEA-COMP:10136"/>
        <dbReference type="Rhea" id="RHEA-COMP:20101"/>
        <dbReference type="ChEBI" id="CHEBI:15377"/>
        <dbReference type="ChEBI" id="CHEBI:43474"/>
        <dbReference type="ChEBI" id="CHEBI:46858"/>
        <dbReference type="ChEBI" id="CHEBI:61978"/>
        <dbReference type="EC" id="3.1.3.48"/>
    </reaction>
</comment>
<dbReference type="InterPro" id="IPR016130">
    <property type="entry name" value="Tyr_Pase_AS"/>
</dbReference>
<dbReference type="PROSITE" id="PS50056">
    <property type="entry name" value="TYR_PHOSPHATASE_2"/>
    <property type="match status" value="1"/>
</dbReference>
<dbReference type="GO" id="GO:0008138">
    <property type="term" value="F:protein tyrosine/serine/threonine phosphatase activity"/>
    <property type="evidence" value="ECO:0007669"/>
    <property type="project" value="InterPro"/>
</dbReference>
<dbReference type="EMBL" id="GGMS01015571">
    <property type="protein sequence ID" value="MBY84774.1"/>
    <property type="molecule type" value="Transcribed_RNA"/>
</dbReference>
<gene>
    <name evidence="14" type="primary">Dusp12</name>
    <name evidence="16" type="synonym">LOC112680180</name>
    <name evidence="14" type="ORF">g.3745</name>
</gene>
<accession>A0A2S2R492</accession>
<evidence type="ECO:0000256" key="5">
    <source>
        <dbReference type="ARBA" id="ARBA00022801"/>
    </source>
</evidence>
<evidence type="ECO:0000256" key="10">
    <source>
        <dbReference type="ARBA" id="ARBA00051722"/>
    </source>
</evidence>
<dbReference type="RefSeq" id="XP_025405992.1">
    <property type="nucleotide sequence ID" value="XM_025550207.1"/>
</dbReference>
<dbReference type="InterPro" id="IPR016278">
    <property type="entry name" value="DUSP12"/>
</dbReference>
<keyword evidence="15" id="KW-1185">Reference proteome</keyword>